<dbReference type="AlphaFoldDB" id="A0A7C5IZC5"/>
<accession>A0A7C5IZC5</accession>
<reference evidence="2" key="1">
    <citation type="journal article" date="2020" name="mSystems">
        <title>Genome- and Community-Level Interaction Insights into Carbon Utilization and Element Cycling Functions of Hydrothermarchaeota in Hydrothermal Sediment.</title>
        <authorList>
            <person name="Zhou Z."/>
            <person name="Liu Y."/>
            <person name="Xu W."/>
            <person name="Pan J."/>
            <person name="Luo Z.H."/>
            <person name="Li M."/>
        </authorList>
    </citation>
    <scope>NUCLEOTIDE SEQUENCE [LARGE SCALE GENOMIC DNA]</scope>
    <source>
        <strain evidence="2">HyVt-535</strain>
    </source>
</reference>
<dbReference type="Proteomes" id="UP000886100">
    <property type="component" value="Unassembled WGS sequence"/>
</dbReference>
<proteinExistence type="predicted"/>
<protein>
    <submittedName>
        <fullName evidence="2">DUF1631 family protein</fullName>
    </submittedName>
</protein>
<dbReference type="InterPro" id="IPR012434">
    <property type="entry name" value="DUF1631"/>
</dbReference>
<feature type="compositionally biased region" description="Basic and acidic residues" evidence="1">
    <location>
        <begin position="219"/>
        <end position="238"/>
    </location>
</feature>
<evidence type="ECO:0000313" key="2">
    <source>
        <dbReference type="EMBL" id="HHH13790.1"/>
    </source>
</evidence>
<feature type="region of interest" description="Disordered" evidence="1">
    <location>
        <begin position="215"/>
        <end position="246"/>
    </location>
</feature>
<dbReference type="EMBL" id="DROM01000366">
    <property type="protein sequence ID" value="HHH13790.1"/>
    <property type="molecule type" value="Genomic_DNA"/>
</dbReference>
<feature type="non-terminal residue" evidence="2">
    <location>
        <position position="707"/>
    </location>
</feature>
<name>A0A7C5IZC5_9GAMM</name>
<comment type="caution">
    <text evidence="2">The sequence shown here is derived from an EMBL/GenBank/DDBJ whole genome shotgun (WGS) entry which is preliminary data.</text>
</comment>
<gene>
    <name evidence="2" type="ORF">ENJ98_06090</name>
</gene>
<dbReference type="Pfam" id="PF07793">
    <property type="entry name" value="DUF1631"/>
    <property type="match status" value="1"/>
</dbReference>
<evidence type="ECO:0000256" key="1">
    <source>
        <dbReference type="SAM" id="MobiDB-lite"/>
    </source>
</evidence>
<sequence length="707" mass="81124">MTIDYKFRYLLDDWQKEAVEVLNDRFRQLLRASDDVLMDFAEKAESGQIQNHFFDAQREIWLKMEDMSLDFHDLLTKKLSRFPLHENSQVPKLGTETLSLVNIDLYERNLALHTLAERAEQNNQQELYLLAQRLSVINNGQPVTIEQIPASPHQTCEVFARCVNRLTIEKDALLVLYTLFDKYVLSALPELHEKLNQSLVKAGILPTLKYKVKNAPAHEGAHERQPKRPSSEPERPQTPEELGEETMRRIHELLQANRHRRKKKAPLPPGVLPATSQEVIQAANSITLQQATSFPDEETLYQPVDPETIHHVQEEMASQRETIKQKVGNNRLLDEQEDIIDLVGLLFEQMLDDESIPNAAKALLGHLHTPYIKIGLSDRDFFSNPEHPARVFLDKAIAASAIWVDEIDLKEGIYPFLKDTVFNIVRLRKQGREDFEGYIQALEAEVSMREQKFQALEKHNVEAEIGKEHLLQAKEAARRATAQTFAGKMVPAYCKHFIDEVWVDYLTLLQLREDGEAESETWQEALALGERILALCLSNEKGLGRAAQVETISAQIRDQVGTLLPHQERKLEEFIEALYSPPSREAVLACPPEEEKKPEERHIDQETFELYTTLRKLPMDTWFEFNTGTENSYRAKLSWYNPMTDHFLFVTPRGKKSLLVDIGKLASGIQTGSVVYFPDIKVSFWNKAMRKIRSLLERNEAPVTGPA</sequence>
<organism evidence="2">
    <name type="scientific">Thiolapillus brandeum</name>
    <dbReference type="NCBI Taxonomy" id="1076588"/>
    <lineage>
        <taxon>Bacteria</taxon>
        <taxon>Pseudomonadati</taxon>
        <taxon>Pseudomonadota</taxon>
        <taxon>Gammaproteobacteria</taxon>
        <taxon>Chromatiales</taxon>
        <taxon>Sedimenticolaceae</taxon>
        <taxon>Thiolapillus</taxon>
    </lineage>
</organism>